<accession>A0ABU8K9L5</accession>
<dbReference type="EMBL" id="JAPYKO010000004">
    <property type="protein sequence ID" value="MEI9402327.1"/>
    <property type="molecule type" value="Genomic_DNA"/>
</dbReference>
<protein>
    <submittedName>
        <fullName evidence="2">Superinfection exclusion B family protein</fullName>
    </submittedName>
</protein>
<keyword evidence="1" id="KW-0472">Membrane</keyword>
<feature type="transmembrane region" description="Helical" evidence="1">
    <location>
        <begin position="52"/>
        <end position="79"/>
    </location>
</feature>
<evidence type="ECO:0000313" key="3">
    <source>
        <dbReference type="Proteomes" id="UP001366503"/>
    </source>
</evidence>
<feature type="transmembrane region" description="Helical" evidence="1">
    <location>
        <begin position="21"/>
        <end position="40"/>
    </location>
</feature>
<organism evidence="2 3">
    <name type="scientific">Mesorhizobium argentiipisi</name>
    <dbReference type="NCBI Taxonomy" id="3015175"/>
    <lineage>
        <taxon>Bacteria</taxon>
        <taxon>Pseudomonadati</taxon>
        <taxon>Pseudomonadota</taxon>
        <taxon>Alphaproteobacteria</taxon>
        <taxon>Hyphomicrobiales</taxon>
        <taxon>Phyllobacteriaceae</taxon>
        <taxon>Mesorhizobium</taxon>
    </lineage>
</organism>
<dbReference type="Pfam" id="PF14163">
    <property type="entry name" value="SieB"/>
    <property type="match status" value="1"/>
</dbReference>
<sequence>MSMPDWLSSLFSLTKEISSKAALPIFIATFVLLFLPDPYSQKIGLDQFRDTYRIWVGVLLLLSGAALITNAIWAIAGFLRPKINTWLFVREKRKTLRSLTADEKAILRRFIIDGEASVHANLNSGPINLLEHKEIVTRAANVSVRLTIFSYIMQPWAREYLERNRDLLN</sequence>
<gene>
    <name evidence="2" type="ORF">O7A05_09135</name>
</gene>
<dbReference type="RefSeq" id="WP_337092663.1">
    <property type="nucleotide sequence ID" value="NZ_JAPYKO010000004.1"/>
</dbReference>
<evidence type="ECO:0000256" key="1">
    <source>
        <dbReference type="SAM" id="Phobius"/>
    </source>
</evidence>
<name>A0ABU8K9L5_9HYPH</name>
<dbReference type="InterPro" id="IPR025982">
    <property type="entry name" value="SieB"/>
</dbReference>
<keyword evidence="1" id="KW-0812">Transmembrane</keyword>
<proteinExistence type="predicted"/>
<evidence type="ECO:0000313" key="2">
    <source>
        <dbReference type="EMBL" id="MEI9402327.1"/>
    </source>
</evidence>
<keyword evidence="1" id="KW-1133">Transmembrane helix</keyword>
<reference evidence="2 3" key="1">
    <citation type="submission" date="2022-12" db="EMBL/GenBank/DDBJ databases">
        <authorList>
            <person name="Muema E."/>
        </authorList>
    </citation>
    <scope>NUCLEOTIDE SEQUENCE [LARGE SCALE GENOMIC DNA]</scope>
    <source>
        <strain evidence="3">1330</strain>
    </source>
</reference>
<comment type="caution">
    <text evidence="2">The sequence shown here is derived from an EMBL/GenBank/DDBJ whole genome shotgun (WGS) entry which is preliminary data.</text>
</comment>
<keyword evidence="3" id="KW-1185">Reference proteome</keyword>
<dbReference type="Proteomes" id="UP001366503">
    <property type="component" value="Unassembled WGS sequence"/>
</dbReference>